<dbReference type="AlphaFoldDB" id="C5L220"/>
<keyword evidence="3" id="KW-0808">Transferase</keyword>
<evidence type="ECO:0000259" key="11">
    <source>
        <dbReference type="PROSITE" id="PS50011"/>
    </source>
</evidence>
<dbReference type="PANTHER" id="PTHR24349">
    <property type="entry name" value="SERINE/THREONINE-PROTEIN KINASE"/>
    <property type="match status" value="1"/>
</dbReference>
<dbReference type="RefSeq" id="XP_002777397.1">
    <property type="nucleotide sequence ID" value="XM_002777351.1"/>
</dbReference>
<evidence type="ECO:0000313" key="14">
    <source>
        <dbReference type="Proteomes" id="UP000007800"/>
    </source>
</evidence>
<dbReference type="SUPFAM" id="SSF47473">
    <property type="entry name" value="EF-hand"/>
    <property type="match status" value="1"/>
</dbReference>
<dbReference type="InterPro" id="IPR011992">
    <property type="entry name" value="EF-hand-dom_pair"/>
</dbReference>
<feature type="domain" description="EF-hand" evidence="12">
    <location>
        <begin position="609"/>
        <end position="644"/>
    </location>
</feature>
<comment type="similarity">
    <text evidence="8">Belongs to the protein kinase superfamily. Ser/Thr protein kinase family. CDPK subfamily.</text>
</comment>
<protein>
    <submittedName>
        <fullName evidence="13">Calcium-dependent protein kinase, putative</fullName>
    </submittedName>
</protein>
<organism evidence="14">
    <name type="scientific">Perkinsus marinus (strain ATCC 50983 / TXsc)</name>
    <dbReference type="NCBI Taxonomy" id="423536"/>
    <lineage>
        <taxon>Eukaryota</taxon>
        <taxon>Sar</taxon>
        <taxon>Alveolata</taxon>
        <taxon>Perkinsozoa</taxon>
        <taxon>Perkinsea</taxon>
        <taxon>Perkinsida</taxon>
        <taxon>Perkinsidae</taxon>
        <taxon>Perkinsus</taxon>
    </lineage>
</organism>
<dbReference type="SMART" id="SM00054">
    <property type="entry name" value="EFh"/>
    <property type="match status" value="2"/>
</dbReference>
<feature type="domain" description="Protein kinase" evidence="11">
    <location>
        <begin position="239"/>
        <end position="552"/>
    </location>
</feature>
<dbReference type="Gene3D" id="6.10.250.1280">
    <property type="match status" value="1"/>
</dbReference>
<dbReference type="PROSITE" id="PS00107">
    <property type="entry name" value="PROTEIN_KINASE_ATP"/>
    <property type="match status" value="1"/>
</dbReference>
<keyword evidence="6" id="KW-0106">Calcium</keyword>
<name>C5L220_PERM5</name>
<evidence type="ECO:0000256" key="4">
    <source>
        <dbReference type="ARBA" id="ARBA00022741"/>
    </source>
</evidence>
<accession>C5L220</accession>
<dbReference type="SUPFAM" id="SSF117916">
    <property type="entry name" value="Fe-S cluster assembly (FSCA) domain-like"/>
    <property type="match status" value="1"/>
</dbReference>
<dbReference type="Proteomes" id="UP000007800">
    <property type="component" value="Unassembled WGS sequence"/>
</dbReference>
<dbReference type="PROSITE" id="PS50011">
    <property type="entry name" value="PROTEIN_KINASE_DOM"/>
    <property type="match status" value="1"/>
</dbReference>
<evidence type="ECO:0000256" key="9">
    <source>
        <dbReference type="PROSITE-ProRule" id="PRU10141"/>
    </source>
</evidence>
<dbReference type="InterPro" id="IPR018247">
    <property type="entry name" value="EF_Hand_1_Ca_BS"/>
</dbReference>
<evidence type="ECO:0000256" key="3">
    <source>
        <dbReference type="ARBA" id="ARBA00022679"/>
    </source>
</evidence>
<dbReference type="Gene3D" id="3.30.200.20">
    <property type="entry name" value="Phosphorylase Kinase, domain 1"/>
    <property type="match status" value="1"/>
</dbReference>
<keyword evidence="2" id="KW-0723">Serine/threonine-protein kinase</keyword>
<dbReference type="GO" id="GO:0005524">
    <property type="term" value="F:ATP binding"/>
    <property type="evidence" value="ECO:0007669"/>
    <property type="project" value="UniProtKB-UniRule"/>
</dbReference>
<evidence type="ECO:0000256" key="8">
    <source>
        <dbReference type="ARBA" id="ARBA00024334"/>
    </source>
</evidence>
<dbReference type="InterPro" id="IPR011009">
    <property type="entry name" value="Kinase-like_dom_sf"/>
</dbReference>
<dbReference type="Gene3D" id="1.10.510.10">
    <property type="entry name" value="Transferase(Phosphotransferase) domain 1"/>
    <property type="match status" value="1"/>
</dbReference>
<dbReference type="EMBL" id="GG678492">
    <property type="protein sequence ID" value="EER09213.1"/>
    <property type="molecule type" value="Genomic_DNA"/>
</dbReference>
<feature type="region of interest" description="Disordered" evidence="10">
    <location>
        <begin position="194"/>
        <end position="216"/>
    </location>
</feature>
<dbReference type="Gene3D" id="1.10.238.10">
    <property type="entry name" value="EF-hand"/>
    <property type="match status" value="2"/>
</dbReference>
<dbReference type="SUPFAM" id="SSF56112">
    <property type="entry name" value="Protein kinase-like (PK-like)"/>
    <property type="match status" value="1"/>
</dbReference>
<evidence type="ECO:0000256" key="5">
    <source>
        <dbReference type="ARBA" id="ARBA00022777"/>
    </source>
</evidence>
<dbReference type="PROSITE" id="PS50222">
    <property type="entry name" value="EF_HAND_2"/>
    <property type="match status" value="2"/>
</dbReference>
<dbReference type="GeneID" id="9065477"/>
<dbReference type="InParanoid" id="C5L220"/>
<evidence type="ECO:0000313" key="13">
    <source>
        <dbReference type="EMBL" id="EER09213.1"/>
    </source>
</evidence>
<evidence type="ECO:0000259" key="12">
    <source>
        <dbReference type="PROSITE" id="PS50222"/>
    </source>
</evidence>
<reference evidence="13 14" key="1">
    <citation type="submission" date="2008-07" db="EMBL/GenBank/DDBJ databases">
        <authorList>
            <person name="El-Sayed N."/>
            <person name="Caler E."/>
            <person name="Inman J."/>
            <person name="Amedeo P."/>
            <person name="Hass B."/>
            <person name="Wortman J."/>
        </authorList>
    </citation>
    <scope>NUCLEOTIDE SEQUENCE [LARGE SCALE GENOMIC DNA]</scope>
    <source>
        <strain evidence="14">ATCC 50983 / TXsc</strain>
    </source>
</reference>
<dbReference type="Gene3D" id="3.30.300.130">
    <property type="entry name" value="Fe-S cluster assembly (FSCA)"/>
    <property type="match status" value="1"/>
</dbReference>
<dbReference type="InterPro" id="IPR017441">
    <property type="entry name" value="Protein_kinase_ATP_BS"/>
</dbReference>
<feature type="compositionally biased region" description="Basic residues" evidence="10">
    <location>
        <begin position="207"/>
        <end position="216"/>
    </location>
</feature>
<dbReference type="GO" id="GO:0005509">
    <property type="term" value="F:calcium ion binding"/>
    <property type="evidence" value="ECO:0007669"/>
    <property type="project" value="InterPro"/>
</dbReference>
<dbReference type="OrthoDB" id="418902at2759"/>
<comment type="cofactor">
    <cofactor evidence="1">
        <name>Mg(2+)</name>
        <dbReference type="ChEBI" id="CHEBI:18420"/>
    </cofactor>
</comment>
<feature type="domain" description="EF-hand" evidence="12">
    <location>
        <begin position="689"/>
        <end position="722"/>
    </location>
</feature>
<dbReference type="Pfam" id="PF00069">
    <property type="entry name" value="Pkinase"/>
    <property type="match status" value="2"/>
</dbReference>
<gene>
    <name evidence="13" type="ORF">Pmar_PMAR009709</name>
</gene>
<dbReference type="GO" id="GO:0004674">
    <property type="term" value="F:protein serine/threonine kinase activity"/>
    <property type="evidence" value="ECO:0007669"/>
    <property type="project" value="UniProtKB-KW"/>
</dbReference>
<evidence type="ECO:0000256" key="2">
    <source>
        <dbReference type="ARBA" id="ARBA00022527"/>
    </source>
</evidence>
<dbReference type="PROSITE" id="PS00018">
    <property type="entry name" value="EF_HAND_1"/>
    <property type="match status" value="2"/>
</dbReference>
<dbReference type="Pfam" id="PF13202">
    <property type="entry name" value="EF-hand_5"/>
    <property type="match status" value="1"/>
</dbReference>
<dbReference type="InterPro" id="IPR050205">
    <property type="entry name" value="CDPK_Ser/Thr_kinases"/>
</dbReference>
<dbReference type="Pfam" id="PF13405">
    <property type="entry name" value="EF-hand_6"/>
    <property type="match status" value="1"/>
</dbReference>
<keyword evidence="14" id="KW-1185">Reference proteome</keyword>
<proteinExistence type="inferred from homology"/>
<dbReference type="InterPro" id="IPR034904">
    <property type="entry name" value="FSCA_dom_sf"/>
</dbReference>
<evidence type="ECO:0000256" key="7">
    <source>
        <dbReference type="ARBA" id="ARBA00022840"/>
    </source>
</evidence>
<sequence length="722" mass="81170">MAAAAALGDNSNPLVYSSDSECEDLLGSLSLGEIENWDKVEESEVDPITPVEVFEIIRRLRDPEHPTLSLEQLRVVTPEQIQVTNGLTDGITRIDVEFTPTIPTCSVATLIGLTIRTKLQKCVCGANGNVKINVNIKEGTHDQEEQVNKQLNDKERCQAAIENPNLQKMIPRATIESESDEQQRKKRSMTLSIVADNESTTADGARRHSGRRFSNRRVQRLATSSLSRLMTCPLSKVFVVTQEVLGHGATATVRKVIHKRTGEEFALKSLTKKGLSRWQANFLLNEVEIFLSVDHPNICRLAYVFEAPTMVHLVMELCRGPDLHEVIHQRFSCGGHFTEPEVADIITQILYAINYLHTSNIVHRDIKPSHFMFTCGCPVVTDPHHVIDCPDRRLKLFDFGLARRIGSSKSIAGGTLSYMAPECLEVEWESRKPIQRRVSVFGEGELNDEAERSGIDKEDRGPAGISAKCDLWGVGVICHLMLIGKMPFDSPNAGDVLREMRKIARHRSTGEYLSGDRFNYISEAARSFLRGCLQVHPPERFSARQALDHPWISEMLKDRDHHHHQVLPSGGVEDEVLPWNVLESMRRYAMSNSLRKAALNMVASGLTSREVHDLEKTFVKIDADHDGVIQFSELLRAIAPTNRKGMHSVFRMLGKSVNSGKGQIIDDDDDFEVEYSQFLAAAVHMRSEMFRDKMREIFGRFDIDGNGTISRDELSELIEETK</sequence>
<keyword evidence="4 9" id="KW-0547">Nucleotide-binding</keyword>
<keyword evidence="7 9" id="KW-0067">ATP-binding</keyword>
<evidence type="ECO:0000256" key="1">
    <source>
        <dbReference type="ARBA" id="ARBA00001946"/>
    </source>
</evidence>
<dbReference type="InterPro" id="IPR000719">
    <property type="entry name" value="Prot_kinase_dom"/>
</dbReference>
<evidence type="ECO:0000256" key="10">
    <source>
        <dbReference type="SAM" id="MobiDB-lite"/>
    </source>
</evidence>
<evidence type="ECO:0000256" key="6">
    <source>
        <dbReference type="ARBA" id="ARBA00022837"/>
    </source>
</evidence>
<feature type="binding site" evidence="9">
    <location>
        <position position="268"/>
    </location>
    <ligand>
        <name>ATP</name>
        <dbReference type="ChEBI" id="CHEBI:30616"/>
    </ligand>
</feature>
<dbReference type="InterPro" id="IPR002048">
    <property type="entry name" value="EF_hand_dom"/>
</dbReference>
<keyword evidence="5 13" id="KW-0418">Kinase</keyword>